<dbReference type="AlphaFoldDB" id="A0A2J7ZZ53"/>
<comment type="similarity">
    <text evidence="1">Belongs to the DNA repair enzymes AP/ExoA family.</text>
</comment>
<evidence type="ECO:0000259" key="8">
    <source>
        <dbReference type="Pfam" id="PF03372"/>
    </source>
</evidence>
<feature type="binding site" evidence="5">
    <location>
        <position position="261"/>
    </location>
    <ligand>
        <name>Mg(2+)</name>
        <dbReference type="ChEBI" id="CHEBI:18420"/>
        <label>1</label>
    </ligand>
</feature>
<dbReference type="Gene3D" id="3.60.10.10">
    <property type="entry name" value="Endonuclease/exonuclease/phosphatase"/>
    <property type="match status" value="2"/>
</dbReference>
<dbReference type="GO" id="GO:0008081">
    <property type="term" value="F:phosphoric diester hydrolase activity"/>
    <property type="evidence" value="ECO:0007669"/>
    <property type="project" value="TreeGrafter"/>
</dbReference>
<dbReference type="GO" id="GO:0006284">
    <property type="term" value="P:base-excision repair"/>
    <property type="evidence" value="ECO:0007669"/>
    <property type="project" value="TreeGrafter"/>
</dbReference>
<evidence type="ECO:0000313" key="10">
    <source>
        <dbReference type="Proteomes" id="UP000236333"/>
    </source>
</evidence>
<sequence length="385" mass="39434">MKLKLLTWNVNGLRRIVGVFGGLARLLSELDADILCFQETKLKRSDLDRELALVDGWYALQVRLDTLLCEGRRLLLVGDLNISPHPMDVCRANASDFNHERPDRLWLRELCTRGSGGGRAAAAGSSGGRARGVGVAWQRAVGDAASCSSEEGDGEELPEAAGSSVPFVDTFRAFHPTRTSAYTCWNTSSGARVNNYGSRIDHILAADGAAAAAAEARALDGAAARDAAAEAAAGGSGPAPAVCPAWVVAADIMPELQGSDHAPAWVELELPEAELTRSPPTGPPPPLSSRLLFDLTKGQTTLQACLARQAAAQAPPASAVAAAAAAAAPAAVGVGEACGGAGPRLGSGDQGGGSSGQAGGSGFDQAVSASAQWPKAERELPRAVC</sequence>
<feature type="binding site" evidence="5">
    <location>
        <position position="79"/>
    </location>
    <ligand>
        <name>Mg(2+)</name>
        <dbReference type="ChEBI" id="CHEBI:18420"/>
        <label>1</label>
    </ligand>
</feature>
<evidence type="ECO:0000256" key="4">
    <source>
        <dbReference type="ARBA" id="ARBA00022842"/>
    </source>
</evidence>
<reference evidence="9 10" key="1">
    <citation type="journal article" date="2017" name="Mol. Biol. Evol.">
        <title>The 4-celled Tetrabaena socialis nuclear genome reveals the essential components for genetic control of cell number at the origin of multicellularity in the volvocine lineage.</title>
        <authorList>
            <person name="Featherston J."/>
            <person name="Arakaki Y."/>
            <person name="Hanschen E.R."/>
            <person name="Ferris P.J."/>
            <person name="Michod R.E."/>
            <person name="Olson B.J.S.C."/>
            <person name="Nozaki H."/>
            <person name="Durand P.M."/>
        </authorList>
    </citation>
    <scope>NUCLEOTIDE SEQUENCE [LARGE SCALE GENOMIC DNA]</scope>
    <source>
        <strain evidence="9 10">NIES-571</strain>
    </source>
</reference>
<keyword evidence="5" id="KW-0464">Manganese</keyword>
<dbReference type="GO" id="GO:0003906">
    <property type="term" value="F:DNA-(apurinic or apyrimidinic site) endonuclease activity"/>
    <property type="evidence" value="ECO:0007669"/>
    <property type="project" value="TreeGrafter"/>
</dbReference>
<keyword evidence="9" id="KW-0456">Lyase</keyword>
<dbReference type="SUPFAM" id="SSF56219">
    <property type="entry name" value="DNase I-like"/>
    <property type="match status" value="1"/>
</dbReference>
<dbReference type="EMBL" id="PGGS01000297">
    <property type="protein sequence ID" value="PNH05545.1"/>
    <property type="molecule type" value="Genomic_DNA"/>
</dbReference>
<feature type="domain" description="Endonuclease/exonuclease/phosphatase" evidence="8">
    <location>
        <begin position="6"/>
        <end position="261"/>
    </location>
</feature>
<name>A0A2J7ZZ53_9CHLO</name>
<feature type="compositionally biased region" description="Gly residues" evidence="7">
    <location>
        <begin position="345"/>
        <end position="362"/>
    </location>
</feature>
<organism evidence="9 10">
    <name type="scientific">Tetrabaena socialis</name>
    <dbReference type="NCBI Taxonomy" id="47790"/>
    <lineage>
        <taxon>Eukaryota</taxon>
        <taxon>Viridiplantae</taxon>
        <taxon>Chlorophyta</taxon>
        <taxon>core chlorophytes</taxon>
        <taxon>Chlorophyceae</taxon>
        <taxon>CS clade</taxon>
        <taxon>Chlamydomonadales</taxon>
        <taxon>Tetrabaenaceae</taxon>
        <taxon>Tetrabaena</taxon>
    </lineage>
</organism>
<dbReference type="Pfam" id="PF03372">
    <property type="entry name" value="Exo_endo_phos"/>
    <property type="match status" value="1"/>
</dbReference>
<gene>
    <name evidence="9" type="ORF">TSOC_008179</name>
</gene>
<feature type="site" description="Interaction with DNA substrate" evidence="6">
    <location>
        <position position="261"/>
    </location>
</feature>
<comment type="caution">
    <text evidence="9">The sequence shown here is derived from an EMBL/GenBank/DDBJ whole genome shotgun (WGS) entry which is preliminary data.</text>
</comment>
<keyword evidence="10" id="KW-1185">Reference proteome</keyword>
<proteinExistence type="inferred from homology"/>
<keyword evidence="4 5" id="KW-0460">Magnesium</keyword>
<comment type="cofactor">
    <cofactor evidence="5">
        <name>Mg(2+)</name>
        <dbReference type="ChEBI" id="CHEBI:18420"/>
    </cofactor>
    <cofactor evidence="5">
        <name>Mn(2+)</name>
        <dbReference type="ChEBI" id="CHEBI:29035"/>
    </cofactor>
    <text evidence="5">Probably binds two magnesium or manganese ions per subunit.</text>
</comment>
<feature type="binding site" evidence="5">
    <location>
        <position position="81"/>
    </location>
    <ligand>
        <name>Mg(2+)</name>
        <dbReference type="ChEBI" id="CHEBI:18420"/>
        <label>1</label>
    </ligand>
</feature>
<evidence type="ECO:0000256" key="1">
    <source>
        <dbReference type="ARBA" id="ARBA00007092"/>
    </source>
</evidence>
<dbReference type="GO" id="GO:0005634">
    <property type="term" value="C:nucleus"/>
    <property type="evidence" value="ECO:0007669"/>
    <property type="project" value="TreeGrafter"/>
</dbReference>
<feature type="compositionally biased region" description="Basic and acidic residues" evidence="7">
    <location>
        <begin position="375"/>
        <end position="385"/>
    </location>
</feature>
<evidence type="ECO:0000256" key="5">
    <source>
        <dbReference type="PIRSR" id="PIRSR604808-2"/>
    </source>
</evidence>
<feature type="region of interest" description="Disordered" evidence="7">
    <location>
        <begin position="345"/>
        <end position="385"/>
    </location>
</feature>
<evidence type="ECO:0000256" key="6">
    <source>
        <dbReference type="PIRSR" id="PIRSR604808-3"/>
    </source>
</evidence>
<keyword evidence="3" id="KW-0378">Hydrolase</keyword>
<keyword evidence="2 5" id="KW-0479">Metal-binding</keyword>
<feature type="binding site" evidence="5">
    <location>
        <position position="260"/>
    </location>
    <ligand>
        <name>Mg(2+)</name>
        <dbReference type="ChEBI" id="CHEBI:18420"/>
        <label>1</label>
    </ligand>
</feature>
<evidence type="ECO:0000256" key="3">
    <source>
        <dbReference type="ARBA" id="ARBA00022801"/>
    </source>
</evidence>
<dbReference type="InterPro" id="IPR036691">
    <property type="entry name" value="Endo/exonu/phosph_ase_sf"/>
</dbReference>
<evidence type="ECO:0000256" key="7">
    <source>
        <dbReference type="SAM" id="MobiDB-lite"/>
    </source>
</evidence>
<dbReference type="GO" id="GO:0016829">
    <property type="term" value="F:lyase activity"/>
    <property type="evidence" value="ECO:0007669"/>
    <property type="project" value="UniProtKB-KW"/>
</dbReference>
<dbReference type="OrthoDB" id="391817at2759"/>
<protein>
    <submittedName>
        <fullName evidence="9">DNA-(Apurinic or apyrimidinic site) lyase 2</fullName>
    </submittedName>
</protein>
<dbReference type="InterPro" id="IPR004808">
    <property type="entry name" value="AP_endonuc_1"/>
</dbReference>
<dbReference type="GO" id="GO:0008311">
    <property type="term" value="F:double-stranded DNA 3'-5' DNA exonuclease activity"/>
    <property type="evidence" value="ECO:0007669"/>
    <property type="project" value="TreeGrafter"/>
</dbReference>
<dbReference type="PANTHER" id="PTHR22748">
    <property type="entry name" value="AP ENDONUCLEASE"/>
    <property type="match status" value="1"/>
</dbReference>
<accession>A0A2J7ZZ53</accession>
<feature type="site" description="Transition state stabilizer" evidence="6">
    <location>
        <position position="81"/>
    </location>
</feature>
<dbReference type="Proteomes" id="UP000236333">
    <property type="component" value="Unassembled WGS sequence"/>
</dbReference>
<dbReference type="GO" id="GO:0046872">
    <property type="term" value="F:metal ion binding"/>
    <property type="evidence" value="ECO:0007669"/>
    <property type="project" value="UniProtKB-KW"/>
</dbReference>
<dbReference type="PANTHER" id="PTHR22748:SF4">
    <property type="entry name" value="DNA-(APURINIC OR APYRIMIDINIC SITE) ENDONUCLEASE 2"/>
    <property type="match status" value="1"/>
</dbReference>
<dbReference type="InterPro" id="IPR005135">
    <property type="entry name" value="Endo/exonuclease/phosphatase"/>
</dbReference>
<evidence type="ECO:0000256" key="2">
    <source>
        <dbReference type="ARBA" id="ARBA00022723"/>
    </source>
</evidence>
<evidence type="ECO:0000313" key="9">
    <source>
        <dbReference type="EMBL" id="PNH05545.1"/>
    </source>
</evidence>
<feature type="site" description="Important for catalytic activity" evidence="6">
    <location>
        <position position="201"/>
    </location>
</feature>